<protein>
    <submittedName>
        <fullName evidence="2">Uncharacterized protein</fullName>
    </submittedName>
</protein>
<keyword evidence="3" id="KW-1185">Reference proteome</keyword>
<feature type="transmembrane region" description="Helical" evidence="1">
    <location>
        <begin position="72"/>
        <end position="91"/>
    </location>
</feature>
<evidence type="ECO:0000313" key="3">
    <source>
        <dbReference type="Proteomes" id="UP001159371"/>
    </source>
</evidence>
<comment type="caution">
    <text evidence="2">The sequence shown here is derived from an EMBL/GenBank/DDBJ whole genome shotgun (WGS) entry which is preliminary data.</text>
</comment>
<keyword evidence="1" id="KW-0812">Transmembrane</keyword>
<evidence type="ECO:0000313" key="2">
    <source>
        <dbReference type="EMBL" id="MDH6057519.1"/>
    </source>
</evidence>
<gene>
    <name evidence="2" type="ORF">NWP19_12185</name>
</gene>
<keyword evidence="1" id="KW-1133">Transmembrane helix</keyword>
<feature type="transmembrane region" description="Helical" evidence="1">
    <location>
        <begin position="39"/>
        <end position="60"/>
    </location>
</feature>
<dbReference type="Proteomes" id="UP001159371">
    <property type="component" value="Unassembled WGS sequence"/>
</dbReference>
<keyword evidence="1" id="KW-0472">Membrane</keyword>
<organism evidence="2 3">
    <name type="scientific">Umezakia ovalisporum FSS-43</name>
    <dbReference type="NCBI Taxonomy" id="2740520"/>
    <lineage>
        <taxon>Bacteria</taxon>
        <taxon>Bacillati</taxon>
        <taxon>Cyanobacteriota</taxon>
        <taxon>Cyanophyceae</taxon>
        <taxon>Nostocales</taxon>
        <taxon>Nodulariaceae</taxon>
        <taxon>Umezakia</taxon>
    </lineage>
</organism>
<name>A0ABT6K5B2_9CYAN</name>
<accession>A0ABT6K5B2</accession>
<dbReference type="EMBL" id="JANQDO010000080">
    <property type="protein sequence ID" value="MDH6057519.1"/>
    <property type="molecule type" value="Genomic_DNA"/>
</dbReference>
<reference evidence="2 3" key="1">
    <citation type="journal article" date="2023" name="J. Phycol.">
        <title>Chrysosporum ovalisporum is synonymous with the true-branching cyanobacterium Umezakia natans (Nostocales/Aphanizomenonaceae).</title>
        <authorList>
            <person name="McGregor G.B."/>
            <person name="Sendall B.C."/>
            <person name="Niiyama Y."/>
            <person name="Tuji A."/>
            <person name="Willis A."/>
        </authorList>
    </citation>
    <scope>NUCLEOTIDE SEQUENCE [LARGE SCALE GENOMIC DNA]</scope>
    <source>
        <strain evidence="2 3">FSS-43</strain>
    </source>
</reference>
<feature type="transmembrane region" description="Helical" evidence="1">
    <location>
        <begin position="6"/>
        <end position="27"/>
    </location>
</feature>
<sequence length="96" mass="10464">MVSYLNMTAMLLFGGFAVFAYVLLHLARGRQKHLELTNGGIVFTSATSLVGGLKVMVLAFDSTVCNVQQIEQAYVLLGGLAVVWIAVKELWGKFQV</sequence>
<dbReference type="RefSeq" id="WP_280657153.1">
    <property type="nucleotide sequence ID" value="NZ_JANQDO010000080.1"/>
</dbReference>
<evidence type="ECO:0000256" key="1">
    <source>
        <dbReference type="SAM" id="Phobius"/>
    </source>
</evidence>
<proteinExistence type="predicted"/>